<reference evidence="1 2" key="1">
    <citation type="journal article" date="2017" name="Nat. Commun.">
        <title>In situ click chemistry generation of cyclooxygenase-2 inhibitors.</title>
        <authorList>
            <person name="Bhardwaj A."/>
            <person name="Kaur J."/>
            <person name="Wuest M."/>
            <person name="Wuest F."/>
        </authorList>
    </citation>
    <scope>NUCLEOTIDE SEQUENCE [LARGE SCALE GENOMIC DNA]</scope>
    <source>
        <strain evidence="1">S2_012_000_R3_94</strain>
    </source>
</reference>
<comment type="caution">
    <text evidence="1">The sequence shown here is derived from an EMBL/GenBank/DDBJ whole genome shotgun (WGS) entry which is preliminary data.</text>
</comment>
<evidence type="ECO:0000313" key="1">
    <source>
        <dbReference type="EMBL" id="TKW68118.1"/>
    </source>
</evidence>
<gene>
    <name evidence="1" type="ORF">DI616_03160</name>
</gene>
<protein>
    <submittedName>
        <fullName evidence="1">Uncharacterized protein</fullName>
    </submittedName>
</protein>
<dbReference type="Proteomes" id="UP000315344">
    <property type="component" value="Unassembled WGS sequence"/>
</dbReference>
<dbReference type="AlphaFoldDB" id="A0A533IEW8"/>
<evidence type="ECO:0000313" key="2">
    <source>
        <dbReference type="Proteomes" id="UP000315344"/>
    </source>
</evidence>
<sequence length="117" mass="13484">MIDTDGGHCGFCGEPLPERCNLRRKYCDGKCRQSFYTAKNWADVTYCSRNCSDRSQNDTAKTRCTCRQREKAYRGHGPFCWHDFYAESRRIARVPCPPNRIQAASRAATDLFARLYG</sequence>
<organism evidence="1 2">
    <name type="scientific">Paracoccus denitrificans</name>
    <dbReference type="NCBI Taxonomy" id="266"/>
    <lineage>
        <taxon>Bacteria</taxon>
        <taxon>Pseudomonadati</taxon>
        <taxon>Pseudomonadota</taxon>
        <taxon>Alphaproteobacteria</taxon>
        <taxon>Rhodobacterales</taxon>
        <taxon>Paracoccaceae</taxon>
        <taxon>Paracoccus</taxon>
    </lineage>
</organism>
<proteinExistence type="predicted"/>
<dbReference type="EMBL" id="VAFL01000002">
    <property type="protein sequence ID" value="TKW68118.1"/>
    <property type="molecule type" value="Genomic_DNA"/>
</dbReference>
<accession>A0A533IEW8</accession>
<name>A0A533IEW8_PARDE</name>